<evidence type="ECO:0000313" key="2">
    <source>
        <dbReference type="EMBL" id="CBK21981.2"/>
    </source>
</evidence>
<dbReference type="GeneID" id="24919272"/>
<sequence>MYALQNSLPLFMQHRATYPTIDNMERYLQNKQWDGFLKEYTNFQNTLQHSEESNVMIDFIKAHIMEYVQKAIDEILSILYNSGDSLSPEKQSSYINIVIGLGYSHVPELFMLQNSLQGYKNAISGCRERLRKWAAWVWSHEKRVRAGRNRFGPRNGGEKRVVALFAGEAAAGVRGGTDETARGRDPKGEERVRGRGRGGGGSAVQSMLRRVEDLVSVNESINKMLELLHELLKCFQSEVKWVLEKGMNTASMDTLYFSSDDVLALYDLVHLNIRQMCEASFGALARSAAKSNKTTLQQTLEAVQVRFGSSK</sequence>
<keyword evidence="3" id="KW-1185">Reference proteome</keyword>
<organism evidence="2">
    <name type="scientific">Blastocystis hominis</name>
    <dbReference type="NCBI Taxonomy" id="12968"/>
    <lineage>
        <taxon>Eukaryota</taxon>
        <taxon>Sar</taxon>
        <taxon>Stramenopiles</taxon>
        <taxon>Bigyra</taxon>
        <taxon>Opalozoa</taxon>
        <taxon>Opalinata</taxon>
        <taxon>Blastocystidae</taxon>
        <taxon>Blastocystis</taxon>
    </lineage>
</organism>
<dbReference type="RefSeq" id="XP_012896029.1">
    <property type="nucleotide sequence ID" value="XM_013040575.1"/>
</dbReference>
<gene>
    <name evidence="2" type="ORF">GSBLH_T00002065001</name>
</gene>
<name>D8M1P2_BLAHO</name>
<accession>D8M1P2</accession>
<feature type="compositionally biased region" description="Basic and acidic residues" evidence="1">
    <location>
        <begin position="176"/>
        <end position="193"/>
    </location>
</feature>
<dbReference type="EMBL" id="FN668646">
    <property type="protein sequence ID" value="CBK21981.2"/>
    <property type="molecule type" value="Genomic_DNA"/>
</dbReference>
<dbReference type="InParanoid" id="D8M1P2"/>
<protein>
    <submittedName>
        <fullName evidence="2">Uncharacterized protein</fullName>
    </submittedName>
</protein>
<feature type="region of interest" description="Disordered" evidence="1">
    <location>
        <begin position="174"/>
        <end position="203"/>
    </location>
</feature>
<proteinExistence type="predicted"/>
<evidence type="ECO:0000313" key="3">
    <source>
        <dbReference type="Proteomes" id="UP000008312"/>
    </source>
</evidence>
<evidence type="ECO:0000256" key="1">
    <source>
        <dbReference type="SAM" id="MobiDB-lite"/>
    </source>
</evidence>
<dbReference type="Proteomes" id="UP000008312">
    <property type="component" value="Unassembled WGS sequence"/>
</dbReference>
<reference evidence="2" key="1">
    <citation type="submission" date="2010-02" db="EMBL/GenBank/DDBJ databases">
        <title>Sequencing and annotation of the Blastocystis hominis genome.</title>
        <authorList>
            <person name="Wincker P."/>
        </authorList>
    </citation>
    <scope>NUCLEOTIDE SEQUENCE</scope>
    <source>
        <strain evidence="2">Singapore isolate B</strain>
    </source>
</reference>
<dbReference type="AlphaFoldDB" id="D8M1P2"/>